<dbReference type="Proteomes" id="UP001596292">
    <property type="component" value="Unassembled WGS sequence"/>
</dbReference>
<dbReference type="SUPFAM" id="SSF55781">
    <property type="entry name" value="GAF domain-like"/>
    <property type="match status" value="2"/>
</dbReference>
<keyword evidence="12" id="KW-1185">Reference proteome</keyword>
<dbReference type="SMART" id="SM00065">
    <property type="entry name" value="GAF"/>
    <property type="match status" value="2"/>
</dbReference>
<evidence type="ECO:0000256" key="5">
    <source>
        <dbReference type="ARBA" id="ARBA00022777"/>
    </source>
</evidence>
<protein>
    <recommendedName>
        <fullName evidence="2">histidine kinase</fullName>
        <ecNumber evidence="2">2.7.13.3</ecNumber>
    </recommendedName>
</protein>
<dbReference type="Gene3D" id="1.10.287.130">
    <property type="match status" value="1"/>
</dbReference>
<comment type="catalytic activity">
    <reaction evidence="1">
        <text>ATP + protein L-histidine = ADP + protein N-phospho-L-histidine.</text>
        <dbReference type="EC" id="2.7.13.3"/>
    </reaction>
</comment>
<dbReference type="InterPro" id="IPR005467">
    <property type="entry name" value="His_kinase_dom"/>
</dbReference>
<comment type="caution">
    <text evidence="11">The sequence shown here is derived from an EMBL/GenBank/DDBJ whole genome shotgun (WGS) entry which is preliminary data.</text>
</comment>
<evidence type="ECO:0000256" key="7">
    <source>
        <dbReference type="SAM" id="Coils"/>
    </source>
</evidence>
<dbReference type="Pfam" id="PF00512">
    <property type="entry name" value="HisKA"/>
    <property type="match status" value="1"/>
</dbReference>
<dbReference type="SUPFAM" id="SSF47384">
    <property type="entry name" value="Homodimeric domain of signal transducing histidine kinase"/>
    <property type="match status" value="1"/>
</dbReference>
<dbReference type="CDD" id="cd00130">
    <property type="entry name" value="PAS"/>
    <property type="match status" value="1"/>
</dbReference>
<feature type="coiled-coil region" evidence="7">
    <location>
        <begin position="474"/>
        <end position="501"/>
    </location>
</feature>
<dbReference type="Pfam" id="PF13185">
    <property type="entry name" value="GAF_2"/>
    <property type="match status" value="1"/>
</dbReference>
<accession>A0ABW2BKL6</accession>
<dbReference type="InterPro" id="IPR001610">
    <property type="entry name" value="PAC"/>
</dbReference>
<dbReference type="SUPFAM" id="SSF55785">
    <property type="entry name" value="PYP-like sensor domain (PAS domain)"/>
    <property type="match status" value="1"/>
</dbReference>
<dbReference type="PANTHER" id="PTHR43047:SF72">
    <property type="entry name" value="OSMOSENSING HISTIDINE PROTEIN KINASE SLN1"/>
    <property type="match status" value="1"/>
</dbReference>
<evidence type="ECO:0000256" key="6">
    <source>
        <dbReference type="PROSITE-ProRule" id="PRU00169"/>
    </source>
</evidence>
<gene>
    <name evidence="11" type="ORF">ACFQE0_15855</name>
</gene>
<evidence type="ECO:0000259" key="9">
    <source>
        <dbReference type="PROSITE" id="PS50110"/>
    </source>
</evidence>
<dbReference type="Pfam" id="PF02518">
    <property type="entry name" value="HATPase_c"/>
    <property type="match status" value="1"/>
</dbReference>
<keyword evidence="4" id="KW-0808">Transferase</keyword>
<sequence>MTDPTPLPSEVGNVRRLDALHDYAILDTPPEQGFDDIVELARLTCGVPVSLVSLVAGDRQWFKARSGFDPCETTLDKSVCAHALAEPDLLVIPDLTLDPRTRDNPLVTGEPHLRFYAGAPLQAPGGERLGSLCVIDLEPRPAGLTESQETALRALAGQVMTQMNLRRAMAERERVLAGQAALIAQQNALISTQAAITRANGDRDVILDVLVAGAMEAVPQAEGGVIEIREGDELVYRSTRGTLADHAGLRVPVDGSLSGYCLRTSKPVLCPDATLDPRVRQELIPMLALRSAVCVPITRGNETIGVLKLQSSRPDAFTGRELRVAVLFAGTVPAGLAEAGEAEARRGIRAGEATLRTVMETLPVGVLIAQAPSGRIVGHNARAAAILGHGLTPAQPGEGPARWVGFHPDGRPVAPDEWPLLRVTRNGERRAELEVDYQRGDGTRAWVNFTGAPMYDHDGHQMGGVVVVTDIDGRKRDELDLAAAKRAAEEANRAKSEFLANMSHELRTPLSAVIGYSEMLQEEMEDLGQEDLLPDMRKIEANARHLLGLINDVLDLSKIEAERMETYVEDFAVETVVRDVASTVEALVARKGNTLTLDLGTDLGEARTDVTKLRQCLINLLSNAAKFTDGGQVTLSAARDERDGAAWLTFSVSDTGIGMSPEQQSRLFERFTQADASTTRRFGGTGLGLSLTRAFAGMLGGDIAVASAPGRGTTFTVSVPTRITGTNDEVPSAIDDAGPITVDAAADGVVLVVDDDAATRELLARFLERDGYRVAVAADGKEGLDKARSLVPRVILLDVTMPQMDGWAVLRSIRRDAALHETPVVMVTVLDEQSRAYALGATDYLQKPVNWNELHTVMDRFRPKSVAPE</sequence>
<feature type="domain" description="Histidine kinase" evidence="8">
    <location>
        <begin position="501"/>
        <end position="723"/>
    </location>
</feature>
<evidence type="ECO:0000256" key="2">
    <source>
        <dbReference type="ARBA" id="ARBA00012438"/>
    </source>
</evidence>
<feature type="domain" description="PAC" evidence="10">
    <location>
        <begin position="431"/>
        <end position="483"/>
    </location>
</feature>
<dbReference type="SMART" id="SM00388">
    <property type="entry name" value="HisKA"/>
    <property type="match status" value="1"/>
</dbReference>
<name>A0ABW2BKL6_9HYPH</name>
<dbReference type="InterPro" id="IPR036097">
    <property type="entry name" value="HisK_dim/P_sf"/>
</dbReference>
<dbReference type="EC" id="2.7.13.3" evidence="2"/>
<dbReference type="InterPro" id="IPR035965">
    <property type="entry name" value="PAS-like_dom_sf"/>
</dbReference>
<organism evidence="11 12">
    <name type="scientific">Methylobacterium komagatae</name>
    <dbReference type="NCBI Taxonomy" id="374425"/>
    <lineage>
        <taxon>Bacteria</taxon>
        <taxon>Pseudomonadati</taxon>
        <taxon>Pseudomonadota</taxon>
        <taxon>Alphaproteobacteria</taxon>
        <taxon>Hyphomicrobiales</taxon>
        <taxon>Methylobacteriaceae</taxon>
        <taxon>Methylobacterium</taxon>
    </lineage>
</organism>
<dbReference type="PROSITE" id="PS50109">
    <property type="entry name" value="HIS_KIN"/>
    <property type="match status" value="1"/>
</dbReference>
<dbReference type="PRINTS" id="PR00344">
    <property type="entry name" value="BCTRLSENSOR"/>
</dbReference>
<dbReference type="InterPro" id="IPR000014">
    <property type="entry name" value="PAS"/>
</dbReference>
<evidence type="ECO:0000313" key="11">
    <source>
        <dbReference type="EMBL" id="MFC6790957.1"/>
    </source>
</evidence>
<evidence type="ECO:0000256" key="4">
    <source>
        <dbReference type="ARBA" id="ARBA00022679"/>
    </source>
</evidence>
<dbReference type="SUPFAM" id="SSF55874">
    <property type="entry name" value="ATPase domain of HSP90 chaperone/DNA topoisomerase II/histidine kinase"/>
    <property type="match status" value="1"/>
</dbReference>
<evidence type="ECO:0000256" key="1">
    <source>
        <dbReference type="ARBA" id="ARBA00000085"/>
    </source>
</evidence>
<dbReference type="InterPro" id="IPR001789">
    <property type="entry name" value="Sig_transdc_resp-reg_receiver"/>
</dbReference>
<dbReference type="InterPro" id="IPR003661">
    <property type="entry name" value="HisK_dim/P_dom"/>
</dbReference>
<dbReference type="CDD" id="cd16922">
    <property type="entry name" value="HATPase_EvgS-ArcB-TorS-like"/>
    <property type="match status" value="1"/>
</dbReference>
<dbReference type="CDD" id="cd00082">
    <property type="entry name" value="HisKA"/>
    <property type="match status" value="1"/>
</dbReference>
<dbReference type="Pfam" id="PF01590">
    <property type="entry name" value="GAF"/>
    <property type="match status" value="1"/>
</dbReference>
<keyword evidence="7" id="KW-0175">Coiled coil</keyword>
<dbReference type="PANTHER" id="PTHR43047">
    <property type="entry name" value="TWO-COMPONENT HISTIDINE PROTEIN KINASE"/>
    <property type="match status" value="1"/>
</dbReference>
<proteinExistence type="predicted"/>
<keyword evidence="5" id="KW-0418">Kinase</keyword>
<dbReference type="InterPro" id="IPR036890">
    <property type="entry name" value="HATPase_C_sf"/>
</dbReference>
<dbReference type="SMART" id="SM00448">
    <property type="entry name" value="REC"/>
    <property type="match status" value="1"/>
</dbReference>
<dbReference type="SMART" id="SM00086">
    <property type="entry name" value="PAC"/>
    <property type="match status" value="1"/>
</dbReference>
<dbReference type="InterPro" id="IPR003594">
    <property type="entry name" value="HATPase_dom"/>
</dbReference>
<dbReference type="InterPro" id="IPR000700">
    <property type="entry name" value="PAS-assoc_C"/>
</dbReference>
<dbReference type="EMBL" id="JBHSWN010000001">
    <property type="protein sequence ID" value="MFC6790957.1"/>
    <property type="molecule type" value="Genomic_DNA"/>
</dbReference>
<dbReference type="RefSeq" id="WP_378971318.1">
    <property type="nucleotide sequence ID" value="NZ_JBHSWN010000001.1"/>
</dbReference>
<dbReference type="Pfam" id="PF00072">
    <property type="entry name" value="Response_reg"/>
    <property type="match status" value="1"/>
</dbReference>
<dbReference type="Gene3D" id="3.30.450.20">
    <property type="entry name" value="PAS domain"/>
    <property type="match status" value="1"/>
</dbReference>
<dbReference type="SMART" id="SM00387">
    <property type="entry name" value="HATPase_c"/>
    <property type="match status" value="1"/>
</dbReference>
<evidence type="ECO:0000256" key="3">
    <source>
        <dbReference type="ARBA" id="ARBA00022553"/>
    </source>
</evidence>
<feature type="modified residue" description="4-aspartylphosphate" evidence="6">
    <location>
        <position position="798"/>
    </location>
</feature>
<reference evidence="12" key="1">
    <citation type="journal article" date="2019" name="Int. J. Syst. Evol. Microbiol.">
        <title>The Global Catalogue of Microorganisms (GCM) 10K type strain sequencing project: providing services to taxonomists for standard genome sequencing and annotation.</title>
        <authorList>
            <consortium name="The Broad Institute Genomics Platform"/>
            <consortium name="The Broad Institute Genome Sequencing Center for Infectious Disease"/>
            <person name="Wu L."/>
            <person name="Ma J."/>
        </authorList>
    </citation>
    <scope>NUCLEOTIDE SEQUENCE [LARGE SCALE GENOMIC DNA]</scope>
    <source>
        <strain evidence="12">CCUG 48316</strain>
    </source>
</reference>
<dbReference type="Pfam" id="PF13426">
    <property type="entry name" value="PAS_9"/>
    <property type="match status" value="1"/>
</dbReference>
<dbReference type="InterPro" id="IPR011006">
    <property type="entry name" value="CheY-like_superfamily"/>
</dbReference>
<dbReference type="Gene3D" id="3.30.450.40">
    <property type="match status" value="2"/>
</dbReference>
<evidence type="ECO:0000259" key="8">
    <source>
        <dbReference type="PROSITE" id="PS50109"/>
    </source>
</evidence>
<evidence type="ECO:0000259" key="10">
    <source>
        <dbReference type="PROSITE" id="PS50113"/>
    </source>
</evidence>
<feature type="domain" description="Response regulatory" evidence="9">
    <location>
        <begin position="749"/>
        <end position="862"/>
    </location>
</feature>
<dbReference type="SUPFAM" id="SSF52172">
    <property type="entry name" value="CheY-like"/>
    <property type="match status" value="1"/>
</dbReference>
<dbReference type="NCBIfam" id="TIGR00229">
    <property type="entry name" value="sensory_box"/>
    <property type="match status" value="1"/>
</dbReference>
<keyword evidence="3 6" id="KW-0597">Phosphoprotein</keyword>
<evidence type="ECO:0000313" key="12">
    <source>
        <dbReference type="Proteomes" id="UP001596292"/>
    </source>
</evidence>
<dbReference type="InterPro" id="IPR029016">
    <property type="entry name" value="GAF-like_dom_sf"/>
</dbReference>
<dbReference type="PROSITE" id="PS50110">
    <property type="entry name" value="RESPONSE_REGULATORY"/>
    <property type="match status" value="1"/>
</dbReference>
<dbReference type="PROSITE" id="PS50113">
    <property type="entry name" value="PAC"/>
    <property type="match status" value="1"/>
</dbReference>
<dbReference type="InterPro" id="IPR004358">
    <property type="entry name" value="Sig_transdc_His_kin-like_C"/>
</dbReference>
<dbReference type="Gene3D" id="3.40.50.2300">
    <property type="match status" value="1"/>
</dbReference>
<dbReference type="Gene3D" id="3.30.565.10">
    <property type="entry name" value="Histidine kinase-like ATPase, C-terminal domain"/>
    <property type="match status" value="1"/>
</dbReference>
<dbReference type="InterPro" id="IPR003018">
    <property type="entry name" value="GAF"/>
</dbReference>